<evidence type="ECO:0000313" key="1">
    <source>
        <dbReference type="Proteomes" id="UP000694866"/>
    </source>
</evidence>
<protein>
    <submittedName>
        <fullName evidence="2">Uncharacterized protein</fullName>
    </submittedName>
</protein>
<keyword evidence="1" id="KW-1185">Reference proteome</keyword>
<accession>A0A9R1U7V5</accession>
<dbReference type="RefSeq" id="XP_011311654.1">
    <property type="nucleotide sequence ID" value="XM_011313352.1"/>
</dbReference>
<dbReference type="Proteomes" id="UP000694866">
    <property type="component" value="Unplaced"/>
</dbReference>
<proteinExistence type="predicted"/>
<gene>
    <name evidence="2" type="primary">LOC105271660</name>
</gene>
<sequence length="370" mass="41985">MEGTQAPTSAPVMTLDMISQEIEICRTEGVSQAPTTNKENVSVPVQVPVTKECPSLPLQRIERQSGFVGKALLFQFFSVKHVLKSDVHGGEILSNYKKSNKFTHPKWARNKIAELVVKAAVKQLKRLDKECFKILATKIVEEFPTEDLRIYYFPPITGNKKLKQKAVGPRGKAPNVYRNLIAKLSLLKKGRVAPAVEKEAPPVVSLQGEEQREWLNVNSEPWDLVCTNFAALRDVRFAKAAASNEDVTRIINQWPIFTAEKGYKLILDDFAALPDVPETQLTHAKWDQFVNELNSIRPIKSRDRVKMHWIELIEHQDTNDDSKVALQIHLLAHNLPPQKKISRRWKPSIPDCQDSMLILTETEESIDLTD</sequence>
<dbReference type="AlphaFoldDB" id="A0A9R1U7V5"/>
<name>A0A9R1U7V5_9HYME</name>
<dbReference type="GeneID" id="105271660"/>
<dbReference type="OrthoDB" id="7695556at2759"/>
<evidence type="ECO:0000313" key="2">
    <source>
        <dbReference type="RefSeq" id="XP_011311654.1"/>
    </source>
</evidence>
<dbReference type="KEGG" id="fas:105271660"/>
<organism evidence="1 2">
    <name type="scientific">Fopius arisanus</name>
    <dbReference type="NCBI Taxonomy" id="64838"/>
    <lineage>
        <taxon>Eukaryota</taxon>
        <taxon>Metazoa</taxon>
        <taxon>Ecdysozoa</taxon>
        <taxon>Arthropoda</taxon>
        <taxon>Hexapoda</taxon>
        <taxon>Insecta</taxon>
        <taxon>Pterygota</taxon>
        <taxon>Neoptera</taxon>
        <taxon>Endopterygota</taxon>
        <taxon>Hymenoptera</taxon>
        <taxon>Apocrita</taxon>
        <taxon>Ichneumonoidea</taxon>
        <taxon>Braconidae</taxon>
        <taxon>Opiinae</taxon>
        <taxon>Fopius</taxon>
    </lineage>
</organism>
<reference evidence="2" key="1">
    <citation type="submission" date="2025-08" db="UniProtKB">
        <authorList>
            <consortium name="RefSeq"/>
        </authorList>
    </citation>
    <scope>IDENTIFICATION</scope>
    <source>
        <strain evidence="2">USDA-PBARC FA_bdor</strain>
        <tissue evidence="2">Whole organism</tissue>
    </source>
</reference>